<dbReference type="Pfam" id="PF01370">
    <property type="entry name" value="Epimerase"/>
    <property type="match status" value="1"/>
</dbReference>
<gene>
    <name evidence="4" type="ORF">MCNF_17470</name>
</gene>
<dbReference type="PANTHER" id="PTHR11092:SF0">
    <property type="entry name" value="EPIMERASE FAMILY PROTEIN SDR39U1"/>
    <property type="match status" value="1"/>
</dbReference>
<accession>A0A7I7XWA3</accession>
<dbReference type="AlphaFoldDB" id="A0A7I7XWA3"/>
<dbReference type="InterPro" id="IPR036291">
    <property type="entry name" value="NAD(P)-bd_dom_sf"/>
</dbReference>
<reference evidence="4" key="2">
    <citation type="submission" date="2020-02" db="EMBL/GenBank/DDBJ databases">
        <authorList>
            <person name="Matsumoto Y."/>
            <person name="Motooka D."/>
            <person name="Nakamura S."/>
        </authorList>
    </citation>
    <scope>NUCLEOTIDE SEQUENCE</scope>
    <source>
        <strain evidence="4">JCM 13671</strain>
    </source>
</reference>
<name>A0A7I7XWA3_9MYCO</name>
<keyword evidence="5" id="KW-1185">Reference proteome</keyword>
<feature type="domain" description="NAD-dependent epimerase/dehydratase" evidence="2">
    <location>
        <begin position="21"/>
        <end position="227"/>
    </location>
</feature>
<proteinExistence type="inferred from homology"/>
<dbReference type="SUPFAM" id="SSF51735">
    <property type="entry name" value="NAD(P)-binding Rossmann-fold domains"/>
    <property type="match status" value="1"/>
</dbReference>
<protein>
    <submittedName>
        <fullName evidence="4">Epimerase family protein</fullName>
    </submittedName>
</protein>
<dbReference type="CDD" id="cd05242">
    <property type="entry name" value="SDR_a8"/>
    <property type="match status" value="1"/>
</dbReference>
<dbReference type="InterPro" id="IPR013549">
    <property type="entry name" value="DUF1731"/>
</dbReference>
<dbReference type="InterPro" id="IPR010099">
    <property type="entry name" value="SDR39U1"/>
</dbReference>
<comment type="similarity">
    <text evidence="1">Belongs to the NAD(P)-dependent epimerase/dehydratase family. SDR39U1 subfamily.</text>
</comment>
<dbReference type="Proteomes" id="UP000466931">
    <property type="component" value="Chromosome"/>
</dbReference>
<dbReference type="Gene3D" id="3.40.50.720">
    <property type="entry name" value="NAD(P)-binding Rossmann-like Domain"/>
    <property type="match status" value="1"/>
</dbReference>
<evidence type="ECO:0000256" key="1">
    <source>
        <dbReference type="ARBA" id="ARBA00009353"/>
    </source>
</evidence>
<evidence type="ECO:0000259" key="2">
    <source>
        <dbReference type="Pfam" id="PF01370"/>
    </source>
</evidence>
<evidence type="ECO:0000259" key="3">
    <source>
        <dbReference type="Pfam" id="PF08338"/>
    </source>
</evidence>
<organism evidence="4 5">
    <name type="scientific">Mycolicibacterium confluentis</name>
    <dbReference type="NCBI Taxonomy" id="28047"/>
    <lineage>
        <taxon>Bacteria</taxon>
        <taxon>Bacillati</taxon>
        <taxon>Actinomycetota</taxon>
        <taxon>Actinomycetes</taxon>
        <taxon>Mycobacteriales</taxon>
        <taxon>Mycobacteriaceae</taxon>
        <taxon>Mycolicibacterium</taxon>
    </lineage>
</organism>
<sequence>MRSRPTWDCDPVADGDVTTVAIAGSSGLIGSALTAALRAAGHQVRRLVRRVPSSPDERRWNPETGDLNPADLEGVDAVVNLCGVNVGGGRWSGAFKQSLRDSRIEPTEVLATAVATSGVPVLINASAVGFYGDTHSQTVDETASAGAGFLARLCVDWEAATVPAADAGARVVLARTGLVLAPEGGLLAKLRPVFSLGLGARLGNGRQYMPWITLEDEVRALLFTLTGDVSGPVNLTGPAPVTNAEFTTALGRALHRPTPLLVPGFAARIALGDFADEGLLAGQRAIPAVLEGAGFDFRHRTIGEAIAYALNQRGTE</sequence>
<dbReference type="EMBL" id="AP022612">
    <property type="protein sequence ID" value="BBZ33142.1"/>
    <property type="molecule type" value="Genomic_DNA"/>
</dbReference>
<dbReference type="NCBIfam" id="TIGR01777">
    <property type="entry name" value="yfcH"/>
    <property type="match status" value="1"/>
</dbReference>
<feature type="domain" description="DUF1731" evidence="3">
    <location>
        <begin position="262"/>
        <end position="307"/>
    </location>
</feature>
<dbReference type="InterPro" id="IPR001509">
    <property type="entry name" value="Epimerase_deHydtase"/>
</dbReference>
<evidence type="ECO:0000313" key="5">
    <source>
        <dbReference type="Proteomes" id="UP000466931"/>
    </source>
</evidence>
<reference evidence="4" key="1">
    <citation type="journal article" date="2019" name="Emerg. Microbes Infect.">
        <title>Comprehensive subspecies identification of 175 nontuberculous mycobacteria species based on 7547 genomic profiles.</title>
        <authorList>
            <person name="Matsumoto Y."/>
            <person name="Kinjo T."/>
            <person name="Motooka D."/>
            <person name="Nabeya D."/>
            <person name="Jung N."/>
            <person name="Uechi K."/>
            <person name="Horii T."/>
            <person name="Iida T."/>
            <person name="Fujita J."/>
            <person name="Nakamura S."/>
        </authorList>
    </citation>
    <scope>NUCLEOTIDE SEQUENCE [LARGE SCALE GENOMIC DNA]</scope>
    <source>
        <strain evidence="4">JCM 13671</strain>
    </source>
</reference>
<evidence type="ECO:0000313" key="4">
    <source>
        <dbReference type="EMBL" id="BBZ33142.1"/>
    </source>
</evidence>
<dbReference type="Pfam" id="PF08338">
    <property type="entry name" value="DUF1731"/>
    <property type="match status" value="1"/>
</dbReference>
<dbReference type="PANTHER" id="PTHR11092">
    <property type="entry name" value="SUGAR NUCLEOTIDE EPIMERASE RELATED"/>
    <property type="match status" value="1"/>
</dbReference>